<accession>A0ABM8HWP5</accession>
<sequence length="162" mass="17588">MELYLMQHGQAVAKEEDPEQPLSREGVEAIKASAAAIRRMGLHFDVIIASPKRRSRQTAALVAEAVNYPYSDIVETELVKPMTAPGETLKFLQQYLGEGAVLIAGHLPSLGEIASSLLSDGSKVHLHFENGGLCHLSVPNLPTYEAQLRWSLTAAQLAMLAK</sequence>
<keyword evidence="2" id="KW-1185">Reference proteome</keyword>
<gene>
    <name evidence="1" type="ORF">DESUT3_38220</name>
</gene>
<dbReference type="InterPro" id="IPR029033">
    <property type="entry name" value="His_PPase_superfam"/>
</dbReference>
<dbReference type="EMBL" id="AP024355">
    <property type="protein sequence ID" value="BCR06753.1"/>
    <property type="molecule type" value="Genomic_DNA"/>
</dbReference>
<reference evidence="1 2" key="2">
    <citation type="journal article" date="2021" name="Int. J. Syst. Evol. Microbiol.">
        <title>Isolation and Polyphasic Characterization of Desulfuromonas versatilis sp. Nov., an Electrogenic Bacteria Capable of Versatile Metabolism Isolated from a Graphene Oxide-Reducing Enrichment Culture.</title>
        <authorList>
            <person name="Xie L."/>
            <person name="Yoshida N."/>
            <person name="Ishii S."/>
            <person name="Meng L."/>
        </authorList>
    </citation>
    <scope>NUCLEOTIDE SEQUENCE [LARGE SCALE GENOMIC DNA]</scope>
    <source>
        <strain evidence="1 2">NIT-T3</strain>
    </source>
</reference>
<name>A0ABM8HWP5_9BACT</name>
<proteinExistence type="predicted"/>
<organism evidence="1 2">
    <name type="scientific">Desulfuromonas versatilis</name>
    <dbReference type="NCBI Taxonomy" id="2802975"/>
    <lineage>
        <taxon>Bacteria</taxon>
        <taxon>Pseudomonadati</taxon>
        <taxon>Thermodesulfobacteriota</taxon>
        <taxon>Desulfuromonadia</taxon>
        <taxon>Desulfuromonadales</taxon>
        <taxon>Desulfuromonadaceae</taxon>
        <taxon>Desulfuromonas</taxon>
    </lineage>
</organism>
<protein>
    <recommendedName>
        <fullName evidence="3">Phosphohistidine phosphatase SixA</fullName>
    </recommendedName>
</protein>
<dbReference type="RefSeq" id="WP_221250135.1">
    <property type="nucleotide sequence ID" value="NZ_AP024355.1"/>
</dbReference>
<dbReference type="CDD" id="cd07067">
    <property type="entry name" value="HP_PGM_like"/>
    <property type="match status" value="1"/>
</dbReference>
<dbReference type="Gene3D" id="3.40.50.1240">
    <property type="entry name" value="Phosphoglycerate mutase-like"/>
    <property type="match status" value="1"/>
</dbReference>
<evidence type="ECO:0000313" key="1">
    <source>
        <dbReference type="EMBL" id="BCR06753.1"/>
    </source>
</evidence>
<dbReference type="SUPFAM" id="SSF53254">
    <property type="entry name" value="Phosphoglycerate mutase-like"/>
    <property type="match status" value="1"/>
</dbReference>
<dbReference type="Pfam" id="PF00300">
    <property type="entry name" value="His_Phos_1"/>
    <property type="match status" value="1"/>
</dbReference>
<dbReference type="Proteomes" id="UP001319827">
    <property type="component" value="Chromosome"/>
</dbReference>
<dbReference type="InterPro" id="IPR004449">
    <property type="entry name" value="SixA"/>
</dbReference>
<evidence type="ECO:0008006" key="3">
    <source>
        <dbReference type="Google" id="ProtNLM"/>
    </source>
</evidence>
<evidence type="ECO:0000313" key="2">
    <source>
        <dbReference type="Proteomes" id="UP001319827"/>
    </source>
</evidence>
<dbReference type="InterPro" id="IPR013078">
    <property type="entry name" value="His_Pase_superF_clade-1"/>
</dbReference>
<dbReference type="NCBIfam" id="TIGR00249">
    <property type="entry name" value="sixA"/>
    <property type="match status" value="1"/>
</dbReference>
<reference evidence="1 2" key="1">
    <citation type="journal article" date="2016" name="C (Basel)">
        <title>Selective Growth of and Electricity Production by Marine Exoelectrogenic Bacteria in Self-Aggregated Hydrogel of Microbially Reduced Graphene Oxide.</title>
        <authorList>
            <person name="Yoshida N."/>
            <person name="Goto Y."/>
            <person name="Miyata Y."/>
        </authorList>
    </citation>
    <scope>NUCLEOTIDE SEQUENCE [LARGE SCALE GENOMIC DNA]</scope>
    <source>
        <strain evidence="1 2">NIT-T3</strain>
    </source>
</reference>